<comment type="caution">
    <text evidence="2">The sequence shown here is derived from an EMBL/GenBank/DDBJ whole genome shotgun (WGS) entry which is preliminary data.</text>
</comment>
<accession>A0A4R2L6K4</accession>
<feature type="chain" id="PRO_5020889746" description="Secreted protein with PEP-CTERM sorting signal" evidence="1">
    <location>
        <begin position="23"/>
        <end position="284"/>
    </location>
</feature>
<feature type="signal peptide" evidence="1">
    <location>
        <begin position="1"/>
        <end position="22"/>
    </location>
</feature>
<evidence type="ECO:0000256" key="1">
    <source>
        <dbReference type="SAM" id="SignalP"/>
    </source>
</evidence>
<keyword evidence="1" id="KW-0732">Signal</keyword>
<dbReference type="EMBL" id="SLWY01000017">
    <property type="protein sequence ID" value="TCO79709.1"/>
    <property type="molecule type" value="Genomic_DNA"/>
</dbReference>
<dbReference type="RefSeq" id="WP_132544333.1">
    <property type="nucleotide sequence ID" value="NZ_SLWY01000017.1"/>
</dbReference>
<gene>
    <name evidence="2" type="ORF">EV699_11718</name>
</gene>
<keyword evidence="3" id="KW-1185">Reference proteome</keyword>
<dbReference type="Proteomes" id="UP000295765">
    <property type="component" value="Unassembled WGS sequence"/>
</dbReference>
<evidence type="ECO:0008006" key="4">
    <source>
        <dbReference type="Google" id="ProtNLM"/>
    </source>
</evidence>
<proteinExistence type="predicted"/>
<evidence type="ECO:0000313" key="3">
    <source>
        <dbReference type="Proteomes" id="UP000295765"/>
    </source>
</evidence>
<dbReference type="AlphaFoldDB" id="A0A4R2L6K4"/>
<protein>
    <recommendedName>
        <fullName evidence="4">Secreted protein with PEP-CTERM sorting signal</fullName>
    </recommendedName>
</protein>
<dbReference type="OrthoDB" id="937176at2"/>
<reference evidence="2 3" key="1">
    <citation type="submission" date="2019-03" db="EMBL/GenBank/DDBJ databases">
        <title>Genomic Encyclopedia of Type Strains, Phase IV (KMG-IV): sequencing the most valuable type-strain genomes for metagenomic binning, comparative biology and taxonomic classification.</title>
        <authorList>
            <person name="Goeker M."/>
        </authorList>
    </citation>
    <scope>NUCLEOTIDE SEQUENCE [LARGE SCALE GENOMIC DNA]</scope>
    <source>
        <strain evidence="2 3">DSM 25287</strain>
    </source>
</reference>
<name>A0A4R2L6K4_9GAMM</name>
<organism evidence="2 3">
    <name type="scientific">Plasticicumulans lactativorans</name>
    <dbReference type="NCBI Taxonomy" id="1133106"/>
    <lineage>
        <taxon>Bacteria</taxon>
        <taxon>Pseudomonadati</taxon>
        <taxon>Pseudomonadota</taxon>
        <taxon>Gammaproteobacteria</taxon>
        <taxon>Candidatus Competibacteraceae</taxon>
        <taxon>Plasticicumulans</taxon>
    </lineage>
</organism>
<evidence type="ECO:0000313" key="2">
    <source>
        <dbReference type="EMBL" id="TCO79709.1"/>
    </source>
</evidence>
<sequence length="284" mass="28521">MNPSRLALGLAVALGLAGSAHAVPLVFSGTAGGATAAFDGFRAAIGGGSRITWDGVRLDGTDVNPATRVIVPNSTVAIPVDRFRAAGALFADPYAVAGDGFAAVNPATAGAFPAFSPNNTFVMFDDTTGSFDDRFIEQSFVLPGTATAAGTRGFGAIFVGVEDAGSSSIEYFGRDAGGGRISLGRFVVPVGSGPGDTQFLGVLFDAAVIADVVLTVGTHALFSFDGSTLQSFGPQTGAGVDLAVTDDFAFATPQALVTVPEPPPLALGFAALGAALCLRRIRGA</sequence>